<dbReference type="eggNOG" id="ENOG5030PXI">
    <property type="taxonomic scope" value="Bacteria"/>
</dbReference>
<dbReference type="Proteomes" id="UP000069030">
    <property type="component" value="Chromosome"/>
</dbReference>
<dbReference type="AlphaFoldDB" id="A0A0S7EF63"/>
<gene>
    <name evidence="1" type="ORF">AS202_16105</name>
</gene>
<dbReference type="KEGG" id="mod:AS202_16105"/>
<evidence type="ECO:0000313" key="1">
    <source>
        <dbReference type="EMBL" id="ALU27573.1"/>
    </source>
</evidence>
<dbReference type="RefSeq" id="WP_058699688.1">
    <property type="nucleotide sequence ID" value="NZ_BCMQ01000011.1"/>
</dbReference>
<accession>A0A0S7EF63</accession>
<protein>
    <submittedName>
        <fullName evidence="1">Uncharacterized protein</fullName>
    </submittedName>
</protein>
<dbReference type="EMBL" id="CP013690">
    <property type="protein sequence ID" value="ALU27573.1"/>
    <property type="molecule type" value="Genomic_DNA"/>
</dbReference>
<evidence type="ECO:0000313" key="2">
    <source>
        <dbReference type="Proteomes" id="UP000069030"/>
    </source>
</evidence>
<sequence>MTTLSTNQITQIEDTLISKYNIKYQDTRYEVLDHIACEIEELINEGFGHREAYNIVFNKWHSKLLLEHFGVYKGIPKFISRPIVKLVTQPNWTVYLLTFFVSIGLTVFFSIQKISAVTAFVSILTITITVATISLYNTKRLKGYYLDIYKRLLVMEISVSVLLFVLMTFLDNLLQLNYSSIDSVVMYHFTITWYHIYLFRNLIKKGQVSTS</sequence>
<proteinExistence type="predicted"/>
<reference evidence="1 2" key="1">
    <citation type="journal article" date="2016" name="J. Zhejiang Univ. Sci. B">
        <title>Antibiotic resistance mechanisms of Myroides sp.</title>
        <authorList>
            <person name="Hu S."/>
            <person name="Yuan S."/>
            <person name="Qu H."/>
            <person name="Jiang T."/>
            <person name="Zhou Y."/>
            <person name="Wang M."/>
            <person name="Ming D."/>
        </authorList>
    </citation>
    <scope>NUCLEOTIDE SEQUENCE [LARGE SCALE GENOMIC DNA]</scope>
    <source>
        <strain evidence="1 2">PR63039</strain>
    </source>
</reference>
<organism evidence="1 2">
    <name type="scientific">Myroides odoratimimus</name>
    <dbReference type="NCBI Taxonomy" id="76832"/>
    <lineage>
        <taxon>Bacteria</taxon>
        <taxon>Pseudomonadati</taxon>
        <taxon>Bacteroidota</taxon>
        <taxon>Flavobacteriia</taxon>
        <taxon>Flavobacteriales</taxon>
        <taxon>Flavobacteriaceae</taxon>
        <taxon>Myroides</taxon>
    </lineage>
</organism>
<name>A0A0S7EF63_9FLAO</name>